<feature type="compositionally biased region" description="Polar residues" evidence="1">
    <location>
        <begin position="116"/>
        <end position="134"/>
    </location>
</feature>
<sequence length="152" mass="17212">MTGFLTVMLCLGVAAVFFHLLYSVDTRRIDKSEKKRDAENGVSKEYGDPKKVYGKNWDPNLPKPRICPVCGKYLQKTEYLYAIISEPPSPGIKRHARIYGCRYCYLGLGEESLTENQNSSSLRTPAENRNVNPQTPDPEWTPTPINDEELGL</sequence>
<feature type="region of interest" description="Disordered" evidence="1">
    <location>
        <begin position="116"/>
        <end position="152"/>
    </location>
</feature>
<evidence type="ECO:0000313" key="2">
    <source>
        <dbReference type="EMBL" id="EMY77889.1"/>
    </source>
</evidence>
<name>N1WL55_9LEPT</name>
<dbReference type="STRING" id="1218598.LEP1GSC060_2668"/>
<reference evidence="2" key="1">
    <citation type="submission" date="2013-03" db="EMBL/GenBank/DDBJ databases">
        <authorList>
            <person name="Harkins D.M."/>
            <person name="Durkin A.S."/>
            <person name="Brinkac L.M."/>
            <person name="Haft D.H."/>
            <person name="Selengut J.D."/>
            <person name="Sanka R."/>
            <person name="DePew J."/>
            <person name="Purushe J."/>
            <person name="Hartskeerl R.A."/>
            <person name="Ahmed A."/>
            <person name="van der Linden H."/>
            <person name="Goris M.G.A."/>
            <person name="Vinetz J.M."/>
            <person name="Sutton G.G."/>
            <person name="Nierman W.C."/>
            <person name="Fouts D.E."/>
        </authorList>
    </citation>
    <scope>NUCLEOTIDE SEQUENCE [LARGE SCALE GENOMIC DNA]</scope>
    <source>
        <strain evidence="2">ICFT</strain>
    </source>
</reference>
<evidence type="ECO:0000256" key="1">
    <source>
        <dbReference type="SAM" id="MobiDB-lite"/>
    </source>
</evidence>
<dbReference type="RefSeq" id="WP_003001837.1">
    <property type="nucleotide sequence ID" value="NZ_AOHC02000029.1"/>
</dbReference>
<dbReference type="OrthoDB" id="338812at2"/>
<proteinExistence type="predicted"/>
<evidence type="ECO:0000313" key="3">
    <source>
        <dbReference type="Proteomes" id="UP000012313"/>
    </source>
</evidence>
<dbReference type="EMBL" id="AOHC02000029">
    <property type="protein sequence ID" value="EMY77889.1"/>
    <property type="molecule type" value="Genomic_DNA"/>
</dbReference>
<dbReference type="Proteomes" id="UP000012313">
    <property type="component" value="Unassembled WGS sequence"/>
</dbReference>
<gene>
    <name evidence="2" type="ORF">LEP1GSC060_2668</name>
</gene>
<comment type="caution">
    <text evidence="2">The sequence shown here is derived from an EMBL/GenBank/DDBJ whole genome shotgun (WGS) entry which is preliminary data.</text>
</comment>
<organism evidence="2 3">
    <name type="scientific">Leptospira weilii serovar Ranarum str. ICFT</name>
    <dbReference type="NCBI Taxonomy" id="1218598"/>
    <lineage>
        <taxon>Bacteria</taxon>
        <taxon>Pseudomonadati</taxon>
        <taxon>Spirochaetota</taxon>
        <taxon>Spirochaetia</taxon>
        <taxon>Leptospirales</taxon>
        <taxon>Leptospiraceae</taxon>
        <taxon>Leptospira</taxon>
    </lineage>
</organism>
<dbReference type="AlphaFoldDB" id="N1WL55"/>
<accession>N1WL55</accession>
<keyword evidence="3" id="KW-1185">Reference proteome</keyword>
<protein>
    <submittedName>
        <fullName evidence="2">Uncharacterized protein</fullName>
    </submittedName>
</protein>